<comment type="caution">
    <text evidence="2">The sequence shown here is derived from an EMBL/GenBank/DDBJ whole genome shotgun (WGS) entry which is preliminary data.</text>
</comment>
<dbReference type="EMBL" id="SXDP01000005">
    <property type="protein sequence ID" value="NEZ47075.1"/>
    <property type="molecule type" value="Genomic_DNA"/>
</dbReference>
<evidence type="ECO:0008006" key="4">
    <source>
        <dbReference type="Google" id="ProtNLM"/>
    </source>
</evidence>
<reference evidence="2 3" key="1">
    <citation type="submission" date="2019-04" db="EMBL/GenBank/DDBJ databases">
        <title>Genome sequencing of Clostridium botulinum Groups I-IV and Clostridium butyricum.</title>
        <authorList>
            <person name="Brunt J."/>
            <person name="Van Vliet A.H.M."/>
            <person name="Stringer S.C."/>
            <person name="Carter A.T."/>
            <person name="Peck M.W."/>
        </authorList>
    </citation>
    <scope>NUCLEOTIDE SEQUENCE [LARGE SCALE GENOMIC DNA]</scope>
    <source>
        <strain evidence="2 3">IFR 18/094</strain>
    </source>
</reference>
<keyword evidence="1" id="KW-1133">Transmembrane helix</keyword>
<dbReference type="Proteomes" id="UP000473885">
    <property type="component" value="Unassembled WGS sequence"/>
</dbReference>
<feature type="transmembrane region" description="Helical" evidence="1">
    <location>
        <begin position="136"/>
        <end position="159"/>
    </location>
</feature>
<feature type="transmembrane region" description="Helical" evidence="1">
    <location>
        <begin position="54"/>
        <end position="85"/>
    </location>
</feature>
<accession>A0A6M0R9W8</accession>
<evidence type="ECO:0000313" key="2">
    <source>
        <dbReference type="EMBL" id="NEZ47075.1"/>
    </source>
</evidence>
<dbReference type="RefSeq" id="WP_163249288.1">
    <property type="nucleotide sequence ID" value="NZ_SXDP01000005.1"/>
</dbReference>
<keyword evidence="1" id="KW-0812">Transmembrane</keyword>
<feature type="transmembrane region" description="Helical" evidence="1">
    <location>
        <begin position="31"/>
        <end position="48"/>
    </location>
</feature>
<evidence type="ECO:0000313" key="3">
    <source>
        <dbReference type="Proteomes" id="UP000473885"/>
    </source>
</evidence>
<name>A0A6M0R9W8_9CLOT</name>
<sequence length="172" mass="19621">MKSSNLAKGGIYSALSFICVYLSSLLPINKLYLLGLASAIIPISVITTNVKNTLLVYIATSLLSAMIIGLNRGTVLCYIIFFGLYGIIKYYIEKLNKLSIEILLKYLYFNISILILIFIGKLFFPSVKIIYKNIYIYIIISELIFIIFDYALTLLIFYIQKHLLHKINNNNP</sequence>
<dbReference type="AlphaFoldDB" id="A0A6M0R9W8"/>
<keyword evidence="3" id="KW-1185">Reference proteome</keyword>
<gene>
    <name evidence="2" type="ORF">FDF74_07615</name>
</gene>
<protein>
    <recommendedName>
        <fullName evidence="4">DUF2232 domain-containing protein</fullName>
    </recommendedName>
</protein>
<feature type="transmembrane region" description="Helical" evidence="1">
    <location>
        <begin position="106"/>
        <end position="124"/>
    </location>
</feature>
<organism evidence="2 3">
    <name type="scientific">Clostridium niameyense</name>
    <dbReference type="NCBI Taxonomy" id="1622073"/>
    <lineage>
        <taxon>Bacteria</taxon>
        <taxon>Bacillati</taxon>
        <taxon>Bacillota</taxon>
        <taxon>Clostridia</taxon>
        <taxon>Eubacteriales</taxon>
        <taxon>Clostridiaceae</taxon>
        <taxon>Clostridium</taxon>
    </lineage>
</organism>
<evidence type="ECO:0000256" key="1">
    <source>
        <dbReference type="SAM" id="Phobius"/>
    </source>
</evidence>
<keyword evidence="1" id="KW-0472">Membrane</keyword>
<proteinExistence type="predicted"/>